<evidence type="ECO:0000256" key="3">
    <source>
        <dbReference type="ARBA" id="ARBA00007931"/>
    </source>
</evidence>
<dbReference type="EMBL" id="PFQG01000107">
    <property type="protein sequence ID" value="PJA22475.1"/>
    <property type="molecule type" value="Genomic_DNA"/>
</dbReference>
<keyword evidence="5" id="KW-0812">Transmembrane</keyword>
<keyword evidence="9 12" id="KW-0482">Metalloprotease</keyword>
<dbReference type="InterPro" id="IPR004387">
    <property type="entry name" value="Pept_M50_Zn"/>
</dbReference>
<gene>
    <name evidence="12" type="ORF">COX59_02825</name>
</gene>
<feature type="domain" description="Peptidase M50" evidence="11">
    <location>
        <begin position="8"/>
        <end position="72"/>
    </location>
</feature>
<evidence type="ECO:0000259" key="11">
    <source>
        <dbReference type="Pfam" id="PF02163"/>
    </source>
</evidence>
<feature type="non-terminal residue" evidence="12">
    <location>
        <position position="74"/>
    </location>
</feature>
<evidence type="ECO:0000256" key="2">
    <source>
        <dbReference type="ARBA" id="ARBA00004141"/>
    </source>
</evidence>
<evidence type="ECO:0000256" key="9">
    <source>
        <dbReference type="ARBA" id="ARBA00023049"/>
    </source>
</evidence>
<keyword evidence="10" id="KW-0472">Membrane</keyword>
<proteinExistence type="inferred from homology"/>
<sequence>MMGSILTFLIILSVLIFVHELGHFLSAKKHGIKVEEFGFGYPPRIFGLNRGGTIYSLNLLPFGGFVRMLGEDQA</sequence>
<dbReference type="InterPro" id="IPR008915">
    <property type="entry name" value="Peptidase_M50"/>
</dbReference>
<evidence type="ECO:0000256" key="4">
    <source>
        <dbReference type="ARBA" id="ARBA00022670"/>
    </source>
</evidence>
<reference evidence="13" key="1">
    <citation type="submission" date="2017-09" db="EMBL/GenBank/DDBJ databases">
        <title>Depth-based differentiation of microbial function through sediment-hosted aquifers and enrichment of novel symbionts in the deep terrestrial subsurface.</title>
        <authorList>
            <person name="Probst A.J."/>
            <person name="Ladd B."/>
            <person name="Jarett J.K."/>
            <person name="Geller-Mcgrath D.E."/>
            <person name="Sieber C.M.K."/>
            <person name="Emerson J.B."/>
            <person name="Anantharaman K."/>
            <person name="Thomas B.C."/>
            <person name="Malmstrom R."/>
            <person name="Stieglmeier M."/>
            <person name="Klingl A."/>
            <person name="Woyke T."/>
            <person name="Ryan C.M."/>
            <person name="Banfield J.F."/>
        </authorList>
    </citation>
    <scope>NUCLEOTIDE SEQUENCE [LARGE SCALE GENOMIC DNA]</scope>
</reference>
<keyword evidence="4 12" id="KW-0645">Protease</keyword>
<dbReference type="AlphaFoldDB" id="A0A2M7W650"/>
<protein>
    <submittedName>
        <fullName evidence="12">RIP metalloprotease RseP</fullName>
    </submittedName>
</protein>
<accession>A0A2M7W650</accession>
<dbReference type="GO" id="GO:0016020">
    <property type="term" value="C:membrane"/>
    <property type="evidence" value="ECO:0007669"/>
    <property type="project" value="UniProtKB-SubCell"/>
</dbReference>
<comment type="similarity">
    <text evidence="3">Belongs to the peptidase M50B family.</text>
</comment>
<evidence type="ECO:0000256" key="10">
    <source>
        <dbReference type="ARBA" id="ARBA00023136"/>
    </source>
</evidence>
<evidence type="ECO:0000256" key="7">
    <source>
        <dbReference type="ARBA" id="ARBA00022833"/>
    </source>
</evidence>
<evidence type="ECO:0000256" key="1">
    <source>
        <dbReference type="ARBA" id="ARBA00001947"/>
    </source>
</evidence>
<name>A0A2M7W650_9BACT</name>
<evidence type="ECO:0000256" key="8">
    <source>
        <dbReference type="ARBA" id="ARBA00022989"/>
    </source>
</evidence>
<dbReference type="GO" id="GO:0006508">
    <property type="term" value="P:proteolysis"/>
    <property type="evidence" value="ECO:0007669"/>
    <property type="project" value="UniProtKB-KW"/>
</dbReference>
<dbReference type="Proteomes" id="UP000228627">
    <property type="component" value="Unassembled WGS sequence"/>
</dbReference>
<keyword evidence="6" id="KW-0378">Hydrolase</keyword>
<keyword evidence="7" id="KW-0862">Zinc</keyword>
<organism evidence="12 13">
    <name type="scientific">Candidatus Beckwithbacteria bacterium CG_4_10_14_0_2_um_filter_47_25</name>
    <dbReference type="NCBI Taxonomy" id="1974493"/>
    <lineage>
        <taxon>Bacteria</taxon>
        <taxon>Candidatus Beckwithiibacteriota</taxon>
    </lineage>
</organism>
<evidence type="ECO:0000256" key="5">
    <source>
        <dbReference type="ARBA" id="ARBA00022692"/>
    </source>
</evidence>
<comment type="caution">
    <text evidence="12">The sequence shown here is derived from an EMBL/GenBank/DDBJ whole genome shotgun (WGS) entry which is preliminary data.</text>
</comment>
<evidence type="ECO:0000313" key="13">
    <source>
        <dbReference type="Proteomes" id="UP000228627"/>
    </source>
</evidence>
<dbReference type="PANTHER" id="PTHR42837:SF2">
    <property type="entry name" value="MEMBRANE METALLOPROTEASE ARASP2, CHLOROPLASTIC-RELATED"/>
    <property type="match status" value="1"/>
</dbReference>
<dbReference type="Pfam" id="PF02163">
    <property type="entry name" value="Peptidase_M50"/>
    <property type="match status" value="1"/>
</dbReference>
<comment type="cofactor">
    <cofactor evidence="1">
        <name>Zn(2+)</name>
        <dbReference type="ChEBI" id="CHEBI:29105"/>
    </cofactor>
</comment>
<evidence type="ECO:0000313" key="12">
    <source>
        <dbReference type="EMBL" id="PJA22475.1"/>
    </source>
</evidence>
<keyword evidence="8" id="KW-1133">Transmembrane helix</keyword>
<evidence type="ECO:0000256" key="6">
    <source>
        <dbReference type="ARBA" id="ARBA00022801"/>
    </source>
</evidence>
<comment type="subcellular location">
    <subcellularLocation>
        <location evidence="2">Membrane</location>
        <topology evidence="2">Multi-pass membrane protein</topology>
    </subcellularLocation>
</comment>
<dbReference type="GO" id="GO:0004222">
    <property type="term" value="F:metalloendopeptidase activity"/>
    <property type="evidence" value="ECO:0007669"/>
    <property type="project" value="InterPro"/>
</dbReference>
<dbReference type="PANTHER" id="PTHR42837">
    <property type="entry name" value="REGULATOR OF SIGMA-E PROTEASE RSEP"/>
    <property type="match status" value="1"/>
</dbReference>